<proteinExistence type="predicted"/>
<accession>A0A226DAY2</accession>
<dbReference type="AlphaFoldDB" id="A0A226DAY2"/>
<feature type="signal peptide" evidence="1">
    <location>
        <begin position="1"/>
        <end position="18"/>
    </location>
</feature>
<comment type="caution">
    <text evidence="2">The sequence shown here is derived from an EMBL/GenBank/DDBJ whole genome shotgun (WGS) entry which is preliminary data.</text>
</comment>
<organism evidence="2 3">
    <name type="scientific">Folsomia candida</name>
    <name type="common">Springtail</name>
    <dbReference type="NCBI Taxonomy" id="158441"/>
    <lineage>
        <taxon>Eukaryota</taxon>
        <taxon>Metazoa</taxon>
        <taxon>Ecdysozoa</taxon>
        <taxon>Arthropoda</taxon>
        <taxon>Hexapoda</taxon>
        <taxon>Collembola</taxon>
        <taxon>Entomobryomorpha</taxon>
        <taxon>Isotomoidea</taxon>
        <taxon>Isotomidae</taxon>
        <taxon>Proisotominae</taxon>
        <taxon>Folsomia</taxon>
    </lineage>
</organism>
<keyword evidence="3" id="KW-1185">Reference proteome</keyword>
<evidence type="ECO:0000313" key="3">
    <source>
        <dbReference type="Proteomes" id="UP000198287"/>
    </source>
</evidence>
<gene>
    <name evidence="2" type="ORF">Fcan01_23721</name>
</gene>
<dbReference type="EMBL" id="LNIX01000029">
    <property type="protein sequence ID" value="OXA41416.1"/>
    <property type="molecule type" value="Genomic_DNA"/>
</dbReference>
<feature type="chain" id="PRO_5012827388" evidence="1">
    <location>
        <begin position="19"/>
        <end position="187"/>
    </location>
</feature>
<protein>
    <submittedName>
        <fullName evidence="2">Uncharacterized protein</fullName>
    </submittedName>
</protein>
<evidence type="ECO:0000313" key="2">
    <source>
        <dbReference type="EMBL" id="OXA41416.1"/>
    </source>
</evidence>
<reference evidence="2 3" key="1">
    <citation type="submission" date="2015-12" db="EMBL/GenBank/DDBJ databases">
        <title>The genome of Folsomia candida.</title>
        <authorList>
            <person name="Faddeeva A."/>
            <person name="Derks M.F."/>
            <person name="Anvar Y."/>
            <person name="Smit S."/>
            <person name="Van Straalen N."/>
            <person name="Roelofs D."/>
        </authorList>
    </citation>
    <scope>NUCLEOTIDE SEQUENCE [LARGE SCALE GENOMIC DNA]</scope>
    <source>
        <strain evidence="2 3">VU population</strain>
        <tissue evidence="2">Whole body</tissue>
    </source>
</reference>
<evidence type="ECO:0000256" key="1">
    <source>
        <dbReference type="SAM" id="SignalP"/>
    </source>
</evidence>
<name>A0A226DAY2_FOLCA</name>
<sequence>MWKIAFVAALVVVGAVFAADEKKCTIVSELENKTVTVGDKCNWIEDCKQCGDCDWFIYCNKTTDLWTKGDCDVEEEADGSIFLDKKLFWKLGNETDVGGHCAPWKSLKPDEAAGYRANGETCKEICKVEGDSKNARLFHYTEPDIDNNIWRANPVPLCCEEGTRFDDSKKQCVLCRGAADCNADCPY</sequence>
<keyword evidence="1" id="KW-0732">Signal</keyword>
<dbReference type="Proteomes" id="UP000198287">
    <property type="component" value="Unassembled WGS sequence"/>
</dbReference>